<dbReference type="Proteomes" id="UP000314294">
    <property type="component" value="Unassembled WGS sequence"/>
</dbReference>
<accession>A0A4Z2EZ56</accession>
<keyword evidence="3" id="KW-1185">Reference proteome</keyword>
<evidence type="ECO:0000313" key="2">
    <source>
        <dbReference type="EMBL" id="TNN33654.1"/>
    </source>
</evidence>
<comment type="caution">
    <text evidence="2">The sequence shown here is derived from an EMBL/GenBank/DDBJ whole genome shotgun (WGS) entry which is preliminary data.</text>
</comment>
<reference evidence="2 3" key="1">
    <citation type="submission" date="2019-03" db="EMBL/GenBank/DDBJ databases">
        <title>First draft genome of Liparis tanakae, snailfish: a comprehensive survey of snailfish specific genes.</title>
        <authorList>
            <person name="Kim W."/>
            <person name="Song I."/>
            <person name="Jeong J.-H."/>
            <person name="Kim D."/>
            <person name="Kim S."/>
            <person name="Ryu S."/>
            <person name="Song J.Y."/>
            <person name="Lee S.K."/>
        </authorList>
    </citation>
    <scope>NUCLEOTIDE SEQUENCE [LARGE SCALE GENOMIC DNA]</scope>
    <source>
        <tissue evidence="2">Muscle</tissue>
    </source>
</reference>
<dbReference type="EMBL" id="SRLO01002171">
    <property type="protein sequence ID" value="TNN33654.1"/>
    <property type="molecule type" value="Genomic_DNA"/>
</dbReference>
<feature type="compositionally biased region" description="Low complexity" evidence="1">
    <location>
        <begin position="90"/>
        <end position="103"/>
    </location>
</feature>
<feature type="region of interest" description="Disordered" evidence="1">
    <location>
        <begin position="75"/>
        <end position="140"/>
    </location>
</feature>
<protein>
    <submittedName>
        <fullName evidence="2">Uncharacterized protein</fullName>
    </submittedName>
</protein>
<organism evidence="2 3">
    <name type="scientific">Liparis tanakae</name>
    <name type="common">Tanaka's snailfish</name>
    <dbReference type="NCBI Taxonomy" id="230148"/>
    <lineage>
        <taxon>Eukaryota</taxon>
        <taxon>Metazoa</taxon>
        <taxon>Chordata</taxon>
        <taxon>Craniata</taxon>
        <taxon>Vertebrata</taxon>
        <taxon>Euteleostomi</taxon>
        <taxon>Actinopterygii</taxon>
        <taxon>Neopterygii</taxon>
        <taxon>Teleostei</taxon>
        <taxon>Neoteleostei</taxon>
        <taxon>Acanthomorphata</taxon>
        <taxon>Eupercaria</taxon>
        <taxon>Perciformes</taxon>
        <taxon>Cottioidei</taxon>
        <taxon>Cottales</taxon>
        <taxon>Liparidae</taxon>
        <taxon>Liparis</taxon>
    </lineage>
</organism>
<gene>
    <name evidence="2" type="ORF">EYF80_056184</name>
</gene>
<sequence>MRIHWSSQPMRVYWSSQPMRVYWSSQPMRVYWSSQTTKVYWSSQTTRVQPTRRWLASTWSTVSWGQIFTAPCRNTDLLGRRPAPAPPPGADAVSSRSGRTGPPARGPPPRGHRGSGADSLQTRSDPEAGGGATARESGNIGERFGSIWSRCLFLDR</sequence>
<evidence type="ECO:0000256" key="1">
    <source>
        <dbReference type="SAM" id="MobiDB-lite"/>
    </source>
</evidence>
<evidence type="ECO:0000313" key="3">
    <source>
        <dbReference type="Proteomes" id="UP000314294"/>
    </source>
</evidence>
<proteinExistence type="predicted"/>
<name>A0A4Z2EZ56_9TELE</name>
<dbReference type="AlphaFoldDB" id="A0A4Z2EZ56"/>